<dbReference type="GO" id="GO:0016226">
    <property type="term" value="P:iron-sulfur cluster assembly"/>
    <property type="evidence" value="ECO:0007669"/>
    <property type="project" value="InterPro"/>
</dbReference>
<protein>
    <recommendedName>
        <fullName evidence="2">Protein IscX, believed to be involved in assembly of Fe-S clusters</fullName>
    </recommendedName>
</protein>
<accession>A0A3B1D1C4</accession>
<evidence type="ECO:0008006" key="2">
    <source>
        <dbReference type="Google" id="ProtNLM"/>
    </source>
</evidence>
<proteinExistence type="predicted"/>
<evidence type="ECO:0000313" key="1">
    <source>
        <dbReference type="EMBL" id="VAX28770.1"/>
    </source>
</evidence>
<dbReference type="NCBIfam" id="TIGR03412">
    <property type="entry name" value="iscX_yfhJ"/>
    <property type="match status" value="1"/>
</dbReference>
<dbReference type="PANTHER" id="PTHR37532:SF1">
    <property type="entry name" value="PROTEIN ISCX"/>
    <property type="match status" value="1"/>
</dbReference>
<organism evidence="1">
    <name type="scientific">hydrothermal vent metagenome</name>
    <dbReference type="NCBI Taxonomy" id="652676"/>
    <lineage>
        <taxon>unclassified sequences</taxon>
        <taxon>metagenomes</taxon>
        <taxon>ecological metagenomes</taxon>
    </lineage>
</organism>
<dbReference type="AlphaFoldDB" id="A0A3B1D1C4"/>
<dbReference type="Gene3D" id="1.10.10.600">
    <property type="entry name" value="IscX-like"/>
    <property type="match status" value="1"/>
</dbReference>
<dbReference type="PIRSF" id="PIRSF039003">
    <property type="entry name" value="IscX"/>
    <property type="match status" value="1"/>
</dbReference>
<dbReference type="InterPro" id="IPR036762">
    <property type="entry name" value="IscX-like_sf"/>
</dbReference>
<name>A0A3B1D1C4_9ZZZZ</name>
<dbReference type="SUPFAM" id="SSF140319">
    <property type="entry name" value="IscX-like"/>
    <property type="match status" value="1"/>
</dbReference>
<dbReference type="EMBL" id="UOGF01000042">
    <property type="protein sequence ID" value="VAX28770.1"/>
    <property type="molecule type" value="Genomic_DNA"/>
</dbReference>
<dbReference type="InterPro" id="IPR007479">
    <property type="entry name" value="ISC_FeS_clus_asmbl_IscsX"/>
</dbReference>
<gene>
    <name evidence="1" type="ORF">MNBD_NITROSPIRAE01-629</name>
</gene>
<dbReference type="PANTHER" id="PTHR37532">
    <property type="entry name" value="PROTEIN ISCX"/>
    <property type="match status" value="1"/>
</dbReference>
<sequence>MKFTWQDSEDIGIELFEKFPKVDPLTLRFTDLHQKVTELDDFEDNPTASNEGLLEAIQMAWHEEFQDADN</sequence>
<dbReference type="Pfam" id="PF04384">
    <property type="entry name" value="Fe-S_assembly"/>
    <property type="match status" value="1"/>
</dbReference>
<dbReference type="GO" id="GO:0008198">
    <property type="term" value="F:ferrous iron binding"/>
    <property type="evidence" value="ECO:0007669"/>
    <property type="project" value="TreeGrafter"/>
</dbReference>
<dbReference type="GO" id="GO:0005829">
    <property type="term" value="C:cytosol"/>
    <property type="evidence" value="ECO:0007669"/>
    <property type="project" value="TreeGrafter"/>
</dbReference>
<reference evidence="1" key="1">
    <citation type="submission" date="2018-06" db="EMBL/GenBank/DDBJ databases">
        <authorList>
            <person name="Zhirakovskaya E."/>
        </authorList>
    </citation>
    <scope>NUCLEOTIDE SEQUENCE</scope>
</reference>